<keyword evidence="2" id="KW-1185">Reference proteome</keyword>
<organism evidence="1 2">
    <name type="scientific">Ilyodon furcidens</name>
    <name type="common">goldbreast splitfin</name>
    <dbReference type="NCBI Taxonomy" id="33524"/>
    <lineage>
        <taxon>Eukaryota</taxon>
        <taxon>Metazoa</taxon>
        <taxon>Chordata</taxon>
        <taxon>Craniata</taxon>
        <taxon>Vertebrata</taxon>
        <taxon>Euteleostomi</taxon>
        <taxon>Actinopterygii</taxon>
        <taxon>Neopterygii</taxon>
        <taxon>Teleostei</taxon>
        <taxon>Neoteleostei</taxon>
        <taxon>Acanthomorphata</taxon>
        <taxon>Ovalentaria</taxon>
        <taxon>Atherinomorphae</taxon>
        <taxon>Cyprinodontiformes</taxon>
        <taxon>Goodeidae</taxon>
        <taxon>Ilyodon</taxon>
    </lineage>
</organism>
<accession>A0ABV0UCZ5</accession>
<dbReference type="Proteomes" id="UP001482620">
    <property type="component" value="Unassembled WGS sequence"/>
</dbReference>
<comment type="caution">
    <text evidence="1">The sequence shown here is derived from an EMBL/GenBank/DDBJ whole genome shotgun (WGS) entry which is preliminary data.</text>
</comment>
<sequence length="74" mass="7867">MHLQPFSALCVGWISTGLELGETRASVGTEQRSGDNIIINPGIVGLSSQTATPLARPPVCRRTDMQFSDPGVVE</sequence>
<name>A0ABV0UCZ5_9TELE</name>
<evidence type="ECO:0000313" key="2">
    <source>
        <dbReference type="Proteomes" id="UP001482620"/>
    </source>
</evidence>
<proteinExistence type="predicted"/>
<protein>
    <recommendedName>
        <fullName evidence="3">Secreted protein</fullName>
    </recommendedName>
</protein>
<evidence type="ECO:0008006" key="3">
    <source>
        <dbReference type="Google" id="ProtNLM"/>
    </source>
</evidence>
<gene>
    <name evidence="1" type="ORF">ILYODFUR_003101</name>
</gene>
<reference evidence="1 2" key="1">
    <citation type="submission" date="2021-06" db="EMBL/GenBank/DDBJ databases">
        <authorList>
            <person name="Palmer J.M."/>
        </authorList>
    </citation>
    <scope>NUCLEOTIDE SEQUENCE [LARGE SCALE GENOMIC DNA]</scope>
    <source>
        <strain evidence="2">if_2019</strain>
        <tissue evidence="1">Muscle</tissue>
    </source>
</reference>
<evidence type="ECO:0000313" key="1">
    <source>
        <dbReference type="EMBL" id="MEQ2243055.1"/>
    </source>
</evidence>
<dbReference type="EMBL" id="JAHRIQ010069668">
    <property type="protein sequence ID" value="MEQ2243055.1"/>
    <property type="molecule type" value="Genomic_DNA"/>
</dbReference>